<evidence type="ECO:0000259" key="2">
    <source>
        <dbReference type="Pfam" id="PF13635"/>
    </source>
</evidence>
<dbReference type="Gene3D" id="3.40.50.300">
    <property type="entry name" value="P-loop containing nucleotide triphosphate hydrolases"/>
    <property type="match status" value="1"/>
</dbReference>
<feature type="domain" description="AAA" evidence="1">
    <location>
        <begin position="21"/>
        <end position="150"/>
    </location>
</feature>
<evidence type="ECO:0000313" key="3">
    <source>
        <dbReference type="EMBL" id="PST41964.1"/>
    </source>
</evidence>
<organism evidence="3 4">
    <name type="scientific">Faecalibacillus intestinalis</name>
    <dbReference type="NCBI Taxonomy" id="1982626"/>
    <lineage>
        <taxon>Bacteria</taxon>
        <taxon>Bacillati</taxon>
        <taxon>Bacillota</taxon>
        <taxon>Erysipelotrichia</taxon>
        <taxon>Erysipelotrichales</taxon>
        <taxon>Coprobacillaceae</taxon>
        <taxon>Faecalibacillus</taxon>
    </lineage>
</organism>
<protein>
    <submittedName>
        <fullName evidence="3">ATPase</fullName>
    </submittedName>
</protein>
<dbReference type="AlphaFoldDB" id="A0A2T3G350"/>
<gene>
    <name evidence="3" type="ORF">C7U54_06420</name>
</gene>
<keyword evidence="4" id="KW-1185">Reference proteome</keyword>
<dbReference type="EMBL" id="PYLQ01000006">
    <property type="protein sequence ID" value="PST41964.1"/>
    <property type="molecule type" value="Genomic_DNA"/>
</dbReference>
<dbReference type="SUPFAM" id="SSF52540">
    <property type="entry name" value="P-loop containing nucleoside triphosphate hydrolases"/>
    <property type="match status" value="1"/>
</dbReference>
<comment type="caution">
    <text evidence="3">The sequence shown here is derived from an EMBL/GenBank/DDBJ whole genome shotgun (WGS) entry which is preliminary data.</text>
</comment>
<name>A0A2T3G350_9FIRM</name>
<evidence type="ECO:0000259" key="1">
    <source>
        <dbReference type="Pfam" id="PF13173"/>
    </source>
</evidence>
<dbReference type="InterPro" id="IPR027417">
    <property type="entry name" value="P-loop_NTPase"/>
</dbReference>
<evidence type="ECO:0000313" key="4">
    <source>
        <dbReference type="Proteomes" id="UP000240974"/>
    </source>
</evidence>
<feature type="domain" description="DUF4143" evidence="2">
    <location>
        <begin position="198"/>
        <end position="341"/>
    </location>
</feature>
<dbReference type="Pfam" id="PF13635">
    <property type="entry name" value="DUF4143"/>
    <property type="match status" value="1"/>
</dbReference>
<dbReference type="RefSeq" id="WP_107029705.1">
    <property type="nucleotide sequence ID" value="NZ_PYLQ01000006.1"/>
</dbReference>
<dbReference type="PANTHER" id="PTHR33295">
    <property type="entry name" value="ATPASE"/>
    <property type="match status" value="1"/>
</dbReference>
<proteinExistence type="predicted"/>
<dbReference type="InterPro" id="IPR041682">
    <property type="entry name" value="AAA_14"/>
</dbReference>
<dbReference type="Pfam" id="PF13173">
    <property type="entry name" value="AAA_14"/>
    <property type="match status" value="1"/>
</dbReference>
<sequence length="398" mass="47487">MQLIVRKKYLDELIELYGTPDIKVITGIKRSGKSVLLQEFVTYLQSLQEQVNIVMINLQELEFDQLLEYHELHKYILNQYKEGMPNVLLIDEVQLCPQFELAINSIYVKRIYDIYITGSNAFLLSSDLATLFTGRTMEIQVYPFSFVEYLTYYKITKEYDEAFDQYVRTGGMPGAYVYKTENRQYDYVRDVYSTILIRDLVEKYKIRNKSEFTNISEFMMDNIGNLLSPNNICRTLNNSQNEITRKTVSKYISYLENAFLFYEAKRYDLKGKKYLTNNSKYYLCDSSFRYAVNGTRNMDFERVYENIVYLELRRRGYEVYVGKLYKKEIDFVAKKRETQLYIQVSDNVSNEKTFEREYSPLLAIRDAYPKMIIARTYHETYDYKGVKVVDICRWLREC</sequence>
<dbReference type="Proteomes" id="UP000240974">
    <property type="component" value="Unassembled WGS sequence"/>
</dbReference>
<reference evidence="3 4" key="1">
    <citation type="journal article" date="2019" name="Int. J. Syst. Evol. Microbiol.">
        <title>Faecalibacillus intestinalis gen. nov., sp. nov. and Faecalibacillus faecis sp. nov., isolated from human faeces.</title>
        <authorList>
            <person name="Seo B."/>
            <person name="Jeon K."/>
            <person name="Baek I."/>
            <person name="Lee Y.M."/>
            <person name="Baek K."/>
            <person name="Ko G."/>
        </authorList>
    </citation>
    <scope>NUCLEOTIDE SEQUENCE [LARGE SCALE GENOMIC DNA]</scope>
    <source>
        <strain evidence="3 4">SNUG30099</strain>
    </source>
</reference>
<accession>A0A2T3G350</accession>
<dbReference type="PANTHER" id="PTHR33295:SF20">
    <property type="entry name" value="ATPASE"/>
    <property type="match status" value="1"/>
</dbReference>
<dbReference type="InterPro" id="IPR025420">
    <property type="entry name" value="DUF4143"/>
</dbReference>